<reference evidence="1 2" key="1">
    <citation type="submission" date="2024-11" db="EMBL/GenBank/DDBJ databases">
        <title>A near-complete genome assembly of Cinchona calisaya.</title>
        <authorList>
            <person name="Lian D.C."/>
            <person name="Zhao X.W."/>
            <person name="Wei L."/>
        </authorList>
    </citation>
    <scope>NUCLEOTIDE SEQUENCE [LARGE SCALE GENOMIC DNA]</scope>
    <source>
        <tissue evidence="1">Nenye</tissue>
    </source>
</reference>
<sequence>MKLETEQLEFKATFLKFFGSVPTHEVGDRTIWIGSKSGVFFIQSAMKLFRATGDKVDWSKLIPYANRGEIGDNILGIVKVRSRRKESVWASEEGCGGVKMAQGRFYGLGCGEAGGATVDIAIIDVKGVGGEEKEGEGGKLPPRAGN</sequence>
<keyword evidence="2" id="KW-1185">Reference proteome</keyword>
<protein>
    <submittedName>
        <fullName evidence="1">Uncharacterized protein</fullName>
    </submittedName>
</protein>
<dbReference type="Proteomes" id="UP001630127">
    <property type="component" value="Unassembled WGS sequence"/>
</dbReference>
<comment type="caution">
    <text evidence="1">The sequence shown here is derived from an EMBL/GenBank/DDBJ whole genome shotgun (WGS) entry which is preliminary data.</text>
</comment>
<evidence type="ECO:0000313" key="2">
    <source>
        <dbReference type="Proteomes" id="UP001630127"/>
    </source>
</evidence>
<dbReference type="AlphaFoldDB" id="A0ABD2ZTQ8"/>
<accession>A0ABD2ZTQ8</accession>
<evidence type="ECO:0000313" key="1">
    <source>
        <dbReference type="EMBL" id="KAL3522794.1"/>
    </source>
</evidence>
<dbReference type="EMBL" id="JBJUIK010000007">
    <property type="protein sequence ID" value="KAL3522794.1"/>
    <property type="molecule type" value="Genomic_DNA"/>
</dbReference>
<gene>
    <name evidence="1" type="ORF">ACH5RR_015628</name>
</gene>
<name>A0ABD2ZTQ8_9GENT</name>
<organism evidence="1 2">
    <name type="scientific">Cinchona calisaya</name>
    <dbReference type="NCBI Taxonomy" id="153742"/>
    <lineage>
        <taxon>Eukaryota</taxon>
        <taxon>Viridiplantae</taxon>
        <taxon>Streptophyta</taxon>
        <taxon>Embryophyta</taxon>
        <taxon>Tracheophyta</taxon>
        <taxon>Spermatophyta</taxon>
        <taxon>Magnoliopsida</taxon>
        <taxon>eudicotyledons</taxon>
        <taxon>Gunneridae</taxon>
        <taxon>Pentapetalae</taxon>
        <taxon>asterids</taxon>
        <taxon>lamiids</taxon>
        <taxon>Gentianales</taxon>
        <taxon>Rubiaceae</taxon>
        <taxon>Cinchonoideae</taxon>
        <taxon>Cinchoneae</taxon>
        <taxon>Cinchona</taxon>
    </lineage>
</organism>
<proteinExistence type="predicted"/>